<dbReference type="InterPro" id="IPR001242">
    <property type="entry name" value="Condensation_dom"/>
</dbReference>
<dbReference type="Gene3D" id="3.30.300.30">
    <property type="match status" value="2"/>
</dbReference>
<evidence type="ECO:0000259" key="1">
    <source>
        <dbReference type="PROSITE" id="PS50075"/>
    </source>
</evidence>
<dbReference type="InterPro" id="IPR023213">
    <property type="entry name" value="CAT-like_dom_sf"/>
</dbReference>
<dbReference type="Gene3D" id="3.40.50.12780">
    <property type="entry name" value="N-terminal domain of ligase-like"/>
    <property type="match status" value="2"/>
</dbReference>
<reference evidence="2" key="1">
    <citation type="submission" date="2021-02" db="EMBL/GenBank/DDBJ databases">
        <authorList>
            <person name="Nowell W R."/>
        </authorList>
    </citation>
    <scope>NUCLEOTIDE SEQUENCE</scope>
</reference>
<dbReference type="GO" id="GO:0044550">
    <property type="term" value="P:secondary metabolite biosynthetic process"/>
    <property type="evidence" value="ECO:0007669"/>
    <property type="project" value="TreeGrafter"/>
</dbReference>
<dbReference type="InterPro" id="IPR009081">
    <property type="entry name" value="PP-bd_ACP"/>
</dbReference>
<dbReference type="InterPro" id="IPR036736">
    <property type="entry name" value="ACP-like_sf"/>
</dbReference>
<dbReference type="Gene3D" id="3.30.559.10">
    <property type="entry name" value="Chloramphenicol acetyltransferase-like domain"/>
    <property type="match status" value="5"/>
</dbReference>
<feature type="non-terminal residue" evidence="2">
    <location>
        <position position="1"/>
    </location>
</feature>
<dbReference type="InterPro" id="IPR042099">
    <property type="entry name" value="ANL_N_sf"/>
</dbReference>
<name>A0A819SSC5_9BILA</name>
<dbReference type="Gene3D" id="1.10.1200.10">
    <property type="entry name" value="ACP-like"/>
    <property type="match status" value="2"/>
</dbReference>
<feature type="domain" description="Carrier" evidence="1">
    <location>
        <begin position="563"/>
        <end position="643"/>
    </location>
</feature>
<evidence type="ECO:0000313" key="3">
    <source>
        <dbReference type="Proteomes" id="UP000663868"/>
    </source>
</evidence>
<dbReference type="SUPFAM" id="SSF52777">
    <property type="entry name" value="CoA-dependent acyltransferases"/>
    <property type="match status" value="8"/>
</dbReference>
<dbReference type="GO" id="GO:0005737">
    <property type="term" value="C:cytoplasm"/>
    <property type="evidence" value="ECO:0007669"/>
    <property type="project" value="TreeGrafter"/>
</dbReference>
<dbReference type="GO" id="GO:0043041">
    <property type="term" value="P:amino acid activation for nonribosomal peptide biosynthetic process"/>
    <property type="evidence" value="ECO:0007669"/>
    <property type="project" value="TreeGrafter"/>
</dbReference>
<comment type="caution">
    <text evidence="2">The sequence shown here is derived from an EMBL/GenBank/DDBJ whole genome shotgun (WGS) entry which is preliminary data.</text>
</comment>
<dbReference type="SUPFAM" id="SSF56801">
    <property type="entry name" value="Acetyl-CoA synthetase-like"/>
    <property type="match status" value="2"/>
</dbReference>
<dbReference type="SUPFAM" id="SSF47336">
    <property type="entry name" value="ACP-like"/>
    <property type="match status" value="2"/>
</dbReference>
<dbReference type="GO" id="GO:0031177">
    <property type="term" value="F:phosphopantetheine binding"/>
    <property type="evidence" value="ECO:0007669"/>
    <property type="project" value="TreeGrafter"/>
</dbReference>
<dbReference type="InterPro" id="IPR045851">
    <property type="entry name" value="AMP-bd_C_sf"/>
</dbReference>
<organism evidence="2 3">
    <name type="scientific">Adineta steineri</name>
    <dbReference type="NCBI Taxonomy" id="433720"/>
    <lineage>
        <taxon>Eukaryota</taxon>
        <taxon>Metazoa</taxon>
        <taxon>Spiralia</taxon>
        <taxon>Gnathifera</taxon>
        <taxon>Rotifera</taxon>
        <taxon>Eurotatoria</taxon>
        <taxon>Bdelloidea</taxon>
        <taxon>Adinetida</taxon>
        <taxon>Adinetidae</taxon>
        <taxon>Adineta</taxon>
    </lineage>
</organism>
<dbReference type="PROSITE" id="PS50075">
    <property type="entry name" value="CARRIER"/>
    <property type="match status" value="2"/>
</dbReference>
<dbReference type="EMBL" id="CAJOBB010003929">
    <property type="protein sequence ID" value="CAF4065915.1"/>
    <property type="molecule type" value="Genomic_DNA"/>
</dbReference>
<dbReference type="Pfam" id="PF00668">
    <property type="entry name" value="Condensation"/>
    <property type="match status" value="4"/>
</dbReference>
<protein>
    <recommendedName>
        <fullName evidence="1">Carrier domain-containing protein</fullName>
    </recommendedName>
</protein>
<accession>A0A819SSC5</accession>
<dbReference type="Proteomes" id="UP000663868">
    <property type="component" value="Unassembled WGS sequence"/>
</dbReference>
<proteinExistence type="predicted"/>
<feature type="domain" description="Carrier" evidence="1">
    <location>
        <begin position="1505"/>
        <end position="1585"/>
    </location>
</feature>
<feature type="non-terminal residue" evidence="2">
    <location>
        <position position="2283"/>
    </location>
</feature>
<dbReference type="PANTHER" id="PTHR45527:SF1">
    <property type="entry name" value="FATTY ACID SYNTHASE"/>
    <property type="match status" value="1"/>
</dbReference>
<evidence type="ECO:0000313" key="2">
    <source>
        <dbReference type="EMBL" id="CAF4065915.1"/>
    </source>
</evidence>
<dbReference type="Gene3D" id="3.30.559.30">
    <property type="entry name" value="Nonribosomal peptide synthetase, condensation domain"/>
    <property type="match status" value="5"/>
</dbReference>
<dbReference type="Pfam" id="PF00550">
    <property type="entry name" value="PP-binding"/>
    <property type="match status" value="2"/>
</dbReference>
<dbReference type="GO" id="GO:0003824">
    <property type="term" value="F:catalytic activity"/>
    <property type="evidence" value="ECO:0007669"/>
    <property type="project" value="InterPro"/>
</dbReference>
<sequence length="2283" mass="264344">KPQVAIYNMPYLYRLTSKHTLSIKQLQHALKLVVQKHQSLRTSLIFDEQNNQLMQRIIDKNDDNSSLFTFIESTYETDGQLDSIMHDEKGNPHLFDLSQGLVCRCHLLYHKQHPRNDLLTDKDALIFNFHHALFDVPSMDVFIDDLNQAYTTGQLSHDDNTTLRYLDYAVIEQQMPMTGARMFWLDTLHGCQLDRPLSLPYDRHRLTDEHRSGRGTSVSFDFGLDLSHLFLSYASSNNIQPQHLILAAYYVFLFKLTNGERDLCIGMNTHGRYREEFREVIGMFVNAIPLRCQLDPHWSFHQLLEYVQEMESNSMKYSYFPLQRILDLYRNISKPAFLDTSFEFSISEAELDVNEICIGDSRCSYVIDRDNFNASIPIGCALPGYRCLVLDNLLQLALVDQEGEVYVGGVGVFAGYFGGADLTAQVLIEVDDKTFYRTGDLVRVDNNGWLHYVTRKDHQVKLRGQRIELHEIERCLLQTSITACVVMKWGEDHLIAYVQSSNTKEEQELRAHCQSHLPLHMIPSMYIILDKLPLNANGKIDRKCLPPPDLSSLTNSSSAQPIAQRNDIEEKVHDIWCQVLHLTQQQIPMNTNFFTAGGHSLLFIDLYHRYQRMFSFDSRLLSIAPFLQQPTIAQHAQLLKSVTINLIETTRWHSLYINQSTASFAQQRIFVDEQVRFSDKIAIYNELTVLRIIRGLLSRDRLLKALRWILSKHKILRTSLNLDSENGTLTQCITDKHQTFTLADDKVFRSEDELHDIIYQRTIDSNLFDLSKGRVFHCQILRQRKAPDGNDDNDCIVEFDVIIIGFHHAATDRSSQSRFSTDLSFAYDNEAIWSEDDELLQYIDYSVHERLIDMTSSREFWYSQLEGYNLESHLSLPVDRHRSSNHERSGLASVSSISFDKETSKTFLDYASVHQITPFQLAPASYAQARIWLDEQVRFDPNKPQVAIYNMPYLYRLTSKHTLSIKQLQHALKLVVQKHQSLRTSLIFDEQNNQLMQRIIDKNDDNSSLFTFIESTYETDGQLDSIMHDEKGNPHLFDLSQGLVCRCHLLYHKQHPRNDLLTDKDALIFNFHHALFDVPSMDVFIDDLNQAYTTGQLSHDDNTTLRYLDYAVIEQQMPMTGARMFWLDTLHGCQLDRPLSLPYDRHRLTDEHRSGRGTSVSFDFGLDLSHLFLSYASSNNIQPQHLILAAYYVFLFKLTNGERDLCIGMNTHGRYREEFREVIGMFVNAIPLRCQLDPHWSFHQLLEYVQEMESNSMKYSYFPLQRILDLYRNISKPAFLDTSFEFSISEAELDVNEICIGDSRCSYVIDRDNFNASIPIGCALPGYRCLVLDNLLQLALVDQEGEVYVGGVGVFAGYFGGADLTAQVLIEVDDKTFYRTGDLVRVDNNGWLHYVTRKDHQVKLRGQRIELHEIERCLLQTSITACVVMKWGEDHLIAYVQSSNTKEEQELRAHCQSHLPLHMIPSMYIILDKLPLNANGKIDRKCLPPPDLSSLTNSSSAQPIAQRNDIEEKVHDIWCQVLHLTQQQIPMNTNFFTAGGHSLLFIDLYHRYQRMFSFDSRLLSIAPFLQQPTIAQHAQLLKSVTINLIETTRWHSLYINQSTASFAQQRIFVDEQVRFSDKIAIYNELTVLRIIRGLLSRDRLLKALRWILSKHKILRTSLNLDSENGTLTQCITDKHQTFTLADDKVFRSEDELHDIIYQRTIDSNLFDLSKGRVFHCQILRQRKAPDGNDDNDCIVEFDVIIIGFHHAATDRSSQSRFSTDLSFAYDNEAIWSEDDELLQYIDYSVHERLIDMTSSREFWYSQLEGYNLESHLSLPVDRHRSSNHERSGLASVSSISFDKETSKTFLDYASVHQITPFQLGLATFYAFLFKLTYGHTDLCISCLNANRYRSELQDMMGMFVSTLPYRIQVDPGWSFNEVVKHVQERCSSILEHSHYPLQNILADFHANQSHIPFLETMFDFIIVSSETDKLSLEGATLEGISVKQSVEVTKSDFMIAFGYNTTSTDNILLCDITCSTDLFNSTTVARIAPASYAQCRIWSDNQRDVDTDQSSLTIHNILFSYRLHTEDLLSVEQLRHALRLIVNKHESLHTSLIYDSNKNLLMQRVLTQQNINNDMFTITESTYETDEQLNTIMHEERYNPQLFDLTQGLVFRCHIIYYKQTSPNNILSDKDIIIFNFHHAFFDYPSMTMFLHDLDQAYKTGQLTTDNDTTLRYIDYALIEHQMLMTGASMFWLDSLHDYKLDQSLSLPYDRFRLSNEHRTHDTTFVSFGFGEDLSHQFL</sequence>
<gene>
    <name evidence="2" type="ORF">KXQ929_LOCUS32434</name>
</gene>
<dbReference type="PANTHER" id="PTHR45527">
    <property type="entry name" value="NONRIBOSOMAL PEPTIDE SYNTHETASE"/>
    <property type="match status" value="1"/>
</dbReference>